<evidence type="ECO:0000256" key="4">
    <source>
        <dbReference type="ARBA" id="ARBA00023163"/>
    </source>
</evidence>
<accession>A0AAV9NCP4</accession>
<dbReference type="AlphaFoldDB" id="A0AAV9NCP4"/>
<dbReference type="GO" id="GO:0005634">
    <property type="term" value="C:nucleus"/>
    <property type="evidence" value="ECO:0007669"/>
    <property type="project" value="UniProtKB-SubCell"/>
</dbReference>
<dbReference type="GeneID" id="89970814"/>
<keyword evidence="4" id="KW-0804">Transcription</keyword>
<protein>
    <recommendedName>
        <fullName evidence="6">Xylanolytic transcriptional activator regulatory domain-containing protein</fullName>
    </recommendedName>
</protein>
<dbReference type="InterPro" id="IPR007219">
    <property type="entry name" value="XnlR_reg_dom"/>
</dbReference>
<proteinExistence type="predicted"/>
<dbReference type="PANTHER" id="PTHR47338:SF20">
    <property type="entry name" value="ZN(II)2CYS6 TRANSCRIPTION FACTOR (EUROFUNG)"/>
    <property type="match status" value="1"/>
</dbReference>
<dbReference type="GO" id="GO:0003677">
    <property type="term" value="F:DNA binding"/>
    <property type="evidence" value="ECO:0007669"/>
    <property type="project" value="InterPro"/>
</dbReference>
<evidence type="ECO:0000256" key="1">
    <source>
        <dbReference type="ARBA" id="ARBA00004123"/>
    </source>
</evidence>
<gene>
    <name evidence="7" type="ORF">LTR84_002607</name>
</gene>
<dbReference type="Pfam" id="PF04082">
    <property type="entry name" value="Fungal_trans"/>
    <property type="match status" value="1"/>
</dbReference>
<dbReference type="GO" id="GO:0006351">
    <property type="term" value="P:DNA-templated transcription"/>
    <property type="evidence" value="ECO:0007669"/>
    <property type="project" value="InterPro"/>
</dbReference>
<keyword evidence="3" id="KW-0805">Transcription regulation</keyword>
<reference evidence="7 8" key="1">
    <citation type="submission" date="2023-08" db="EMBL/GenBank/DDBJ databases">
        <title>Black Yeasts Isolated from many extreme environments.</title>
        <authorList>
            <person name="Coleine C."/>
            <person name="Stajich J.E."/>
            <person name="Selbmann L."/>
        </authorList>
    </citation>
    <scope>NUCLEOTIDE SEQUENCE [LARGE SCALE GENOMIC DNA]</scope>
    <source>
        <strain evidence="7 8">CCFEE 5792</strain>
    </source>
</reference>
<evidence type="ECO:0000259" key="6">
    <source>
        <dbReference type="Pfam" id="PF04082"/>
    </source>
</evidence>
<dbReference type="RefSeq" id="XP_064706441.1">
    <property type="nucleotide sequence ID" value="XM_064846216.1"/>
</dbReference>
<dbReference type="GO" id="GO:0008270">
    <property type="term" value="F:zinc ion binding"/>
    <property type="evidence" value="ECO:0007669"/>
    <property type="project" value="InterPro"/>
</dbReference>
<keyword evidence="5" id="KW-0539">Nucleus</keyword>
<dbReference type="InterPro" id="IPR050815">
    <property type="entry name" value="TF_fung"/>
</dbReference>
<dbReference type="EMBL" id="JAVRRD010000013">
    <property type="protein sequence ID" value="KAK5052741.1"/>
    <property type="molecule type" value="Genomic_DNA"/>
</dbReference>
<keyword evidence="8" id="KW-1185">Reference proteome</keyword>
<dbReference type="Proteomes" id="UP001358417">
    <property type="component" value="Unassembled WGS sequence"/>
</dbReference>
<dbReference type="GO" id="GO:0000981">
    <property type="term" value="F:DNA-binding transcription factor activity, RNA polymerase II-specific"/>
    <property type="evidence" value="ECO:0007669"/>
    <property type="project" value="InterPro"/>
</dbReference>
<sequence>MFLGKACGYPSNLQDNKTYDTDSLLQRIQQLECERDVRIQRGGSVDFATSLTSVPITDGIFPNPPTLARTQILAEFLLNPTATFKAPPLNALDTGMAIPKPILELLESSDERECIREQYFNRIHSWFPMIDMKRLDQETPELYRKPDVGLALLFTCMRLVCYPVMYNLCQTPLYYTVKQFFHVVQDSCLLSMHLLQAAVLIALYEIAHGVHPVGYLSVCTAARLGMVMGLHDRKQAKQLYGAPETWMQREEQRRTWWAILILDR</sequence>
<dbReference type="CDD" id="cd12148">
    <property type="entry name" value="fungal_TF_MHR"/>
    <property type="match status" value="1"/>
</dbReference>
<keyword evidence="2" id="KW-0479">Metal-binding</keyword>
<evidence type="ECO:0000256" key="2">
    <source>
        <dbReference type="ARBA" id="ARBA00022723"/>
    </source>
</evidence>
<evidence type="ECO:0000256" key="3">
    <source>
        <dbReference type="ARBA" id="ARBA00023015"/>
    </source>
</evidence>
<comment type="subcellular location">
    <subcellularLocation>
        <location evidence="1">Nucleus</location>
    </subcellularLocation>
</comment>
<evidence type="ECO:0000313" key="8">
    <source>
        <dbReference type="Proteomes" id="UP001358417"/>
    </source>
</evidence>
<name>A0AAV9NCP4_9EURO</name>
<evidence type="ECO:0000256" key="5">
    <source>
        <dbReference type="ARBA" id="ARBA00023242"/>
    </source>
</evidence>
<evidence type="ECO:0000313" key="7">
    <source>
        <dbReference type="EMBL" id="KAK5052741.1"/>
    </source>
</evidence>
<dbReference type="PANTHER" id="PTHR47338">
    <property type="entry name" value="ZN(II)2CYS6 TRANSCRIPTION FACTOR (EUROFUNG)-RELATED"/>
    <property type="match status" value="1"/>
</dbReference>
<feature type="domain" description="Xylanolytic transcriptional activator regulatory" evidence="6">
    <location>
        <begin position="118"/>
        <end position="264"/>
    </location>
</feature>
<organism evidence="7 8">
    <name type="scientific">Exophiala bonariae</name>
    <dbReference type="NCBI Taxonomy" id="1690606"/>
    <lineage>
        <taxon>Eukaryota</taxon>
        <taxon>Fungi</taxon>
        <taxon>Dikarya</taxon>
        <taxon>Ascomycota</taxon>
        <taxon>Pezizomycotina</taxon>
        <taxon>Eurotiomycetes</taxon>
        <taxon>Chaetothyriomycetidae</taxon>
        <taxon>Chaetothyriales</taxon>
        <taxon>Herpotrichiellaceae</taxon>
        <taxon>Exophiala</taxon>
    </lineage>
</organism>
<comment type="caution">
    <text evidence="7">The sequence shown here is derived from an EMBL/GenBank/DDBJ whole genome shotgun (WGS) entry which is preliminary data.</text>
</comment>